<feature type="binding site" evidence="10">
    <location>
        <position position="292"/>
    </location>
    <ligand>
        <name>[4Fe-4S] cluster</name>
        <dbReference type="ChEBI" id="CHEBI:49883"/>
        <label>2</label>
        <note>4Fe-4S-substrate</note>
    </ligand>
</feature>
<dbReference type="CDD" id="cd21117">
    <property type="entry name" value="Twitch_MoaA"/>
    <property type="match status" value="1"/>
</dbReference>
<feature type="binding site" evidence="10">
    <location>
        <position position="203"/>
    </location>
    <ligand>
        <name>S-adenosyl-L-methionine</name>
        <dbReference type="ChEBI" id="CHEBI:59789"/>
    </ligand>
</feature>
<comment type="catalytic activity">
    <reaction evidence="10">
        <text>GTP + AH2 + S-adenosyl-L-methionine = (8S)-3',8-cyclo-7,8-dihydroguanosine 5'-triphosphate + 5'-deoxyadenosine + L-methionine + A + H(+)</text>
        <dbReference type="Rhea" id="RHEA:49576"/>
        <dbReference type="ChEBI" id="CHEBI:13193"/>
        <dbReference type="ChEBI" id="CHEBI:15378"/>
        <dbReference type="ChEBI" id="CHEBI:17319"/>
        <dbReference type="ChEBI" id="CHEBI:17499"/>
        <dbReference type="ChEBI" id="CHEBI:37565"/>
        <dbReference type="ChEBI" id="CHEBI:57844"/>
        <dbReference type="ChEBI" id="CHEBI:59789"/>
        <dbReference type="ChEBI" id="CHEBI:131766"/>
        <dbReference type="EC" id="4.1.99.22"/>
    </reaction>
</comment>
<dbReference type="Gene3D" id="3.20.20.70">
    <property type="entry name" value="Aldolase class I"/>
    <property type="match status" value="1"/>
</dbReference>
<feature type="domain" description="Radical SAM core" evidence="11">
    <location>
        <begin position="18"/>
        <end position="242"/>
    </location>
</feature>
<keyword evidence="3 10" id="KW-0479">Metal-binding</keyword>
<feature type="binding site" evidence="10">
    <location>
        <begin position="280"/>
        <end position="282"/>
    </location>
    <ligand>
        <name>GTP</name>
        <dbReference type="ChEBI" id="CHEBI:37565"/>
    </ligand>
</feature>
<dbReference type="SMART" id="SM00729">
    <property type="entry name" value="Elp3"/>
    <property type="match status" value="1"/>
</dbReference>
<dbReference type="Pfam" id="PF04055">
    <property type="entry name" value="Radical_SAM"/>
    <property type="match status" value="1"/>
</dbReference>
<evidence type="ECO:0000256" key="5">
    <source>
        <dbReference type="ARBA" id="ARBA00023004"/>
    </source>
</evidence>
<comment type="pathway">
    <text evidence="10">Cofactor biosynthesis; molybdopterin biosynthesis.</text>
</comment>
<feature type="binding site" evidence="10">
    <location>
        <position position="275"/>
    </location>
    <ligand>
        <name>[4Fe-4S] cluster</name>
        <dbReference type="ChEBI" id="CHEBI:49883"/>
        <label>2</label>
        <note>4Fe-4S-substrate</note>
    </ligand>
</feature>
<dbReference type="PANTHER" id="PTHR22960:SF0">
    <property type="entry name" value="MOLYBDENUM COFACTOR BIOSYNTHESIS PROTEIN 1"/>
    <property type="match status" value="1"/>
</dbReference>
<feature type="binding site" evidence="10">
    <location>
        <position position="81"/>
    </location>
    <ligand>
        <name>S-adenosyl-L-methionine</name>
        <dbReference type="ChEBI" id="CHEBI:59789"/>
    </ligand>
</feature>
<dbReference type="InterPro" id="IPR007197">
    <property type="entry name" value="rSAM"/>
</dbReference>
<gene>
    <name evidence="10 12" type="primary">moaA</name>
    <name evidence="12" type="ORF">M6D93_09465</name>
</gene>
<dbReference type="SFLD" id="SFLDS00029">
    <property type="entry name" value="Radical_SAM"/>
    <property type="match status" value="1"/>
</dbReference>
<dbReference type="SFLD" id="SFLDG01386">
    <property type="entry name" value="main_SPASM_domain-containing"/>
    <property type="match status" value="1"/>
</dbReference>
<dbReference type="InterPro" id="IPR040064">
    <property type="entry name" value="MoaA-like"/>
</dbReference>
<keyword evidence="5 10" id="KW-0408">Iron</keyword>
<sequence>MTATPIEPSATDSGLVDSFGRRAEDLRISLTDKCSLRCTYCMPAEGLPWLAKQAVLDDDEIVRLAGIFIELGVSSIRLTGGEPLVRPGVAALVARLAEFRPRPELSLTTNAIALADQAEALTRAGLDRVNVSLDTLDAGVFHRLTRRDRLDDVLAGLAAAQASGLYPVKINAVLMREVNLQEGGALLGWALRGGYELRFIEHMPLDAQHAWSRADMVTADEILQVLQADYVLRPIGRRHNAPAEQFEVLDGPGRDQWAGPSPQVGIIASVTRPFCRDCDRLRLTADGQLRTCLFAHVETDLRALLRDGASDVEIAGAVRGAVAAKPSGHGITLPGFRQPERPMSAIGG</sequence>
<dbReference type="NCBIfam" id="TIGR02666">
    <property type="entry name" value="moaA"/>
    <property type="match status" value="1"/>
</dbReference>
<evidence type="ECO:0000313" key="13">
    <source>
        <dbReference type="Proteomes" id="UP001056336"/>
    </source>
</evidence>
<dbReference type="RefSeq" id="WP_249774105.1">
    <property type="nucleotide sequence ID" value="NZ_CP097332.1"/>
</dbReference>
<dbReference type="InterPro" id="IPR050105">
    <property type="entry name" value="MoCo_biosynth_MoaA/MoaC"/>
</dbReference>
<comment type="subunit">
    <text evidence="10">Monomer and homodimer.</text>
</comment>
<keyword evidence="2 10" id="KW-0949">S-adenosyl-L-methionine</keyword>
<feature type="binding site" evidence="10">
    <location>
        <position position="132"/>
    </location>
    <ligand>
        <name>S-adenosyl-L-methionine</name>
        <dbReference type="ChEBI" id="CHEBI:59789"/>
    </ligand>
</feature>
<evidence type="ECO:0000256" key="10">
    <source>
        <dbReference type="HAMAP-Rule" id="MF_01225"/>
    </source>
</evidence>
<feature type="binding site" evidence="10">
    <location>
        <position position="27"/>
    </location>
    <ligand>
        <name>GTP</name>
        <dbReference type="ChEBI" id="CHEBI:37565"/>
    </ligand>
</feature>
<dbReference type="CDD" id="cd01335">
    <property type="entry name" value="Radical_SAM"/>
    <property type="match status" value="1"/>
</dbReference>
<keyword evidence="7 10" id="KW-0342">GTP-binding</keyword>
<keyword evidence="8 10" id="KW-0501">Molybdenum cofactor biosynthesis</keyword>
<reference evidence="12" key="2">
    <citation type="submission" date="2022-05" db="EMBL/GenBank/DDBJ databases">
        <authorList>
            <person name="Kim J.-S."/>
            <person name="Lee K."/>
            <person name="Suh M."/>
            <person name="Eom M."/>
            <person name="Kim J.-S."/>
            <person name="Kim D.-S."/>
            <person name="Ko S.-H."/>
            <person name="Shin Y."/>
            <person name="Lee J.-S."/>
        </authorList>
    </citation>
    <scope>NUCLEOTIDE SEQUENCE</scope>
    <source>
        <strain evidence="12">N237</strain>
    </source>
</reference>
<dbReference type="InterPro" id="IPR006638">
    <property type="entry name" value="Elp3/MiaA/NifB-like_rSAM"/>
</dbReference>
<dbReference type="EMBL" id="CP097332">
    <property type="protein sequence ID" value="UQX90209.1"/>
    <property type="molecule type" value="Genomic_DNA"/>
</dbReference>
<evidence type="ECO:0000313" key="12">
    <source>
        <dbReference type="EMBL" id="UQX90209.1"/>
    </source>
</evidence>
<keyword evidence="9 10" id="KW-0456">Lyase</keyword>
<dbReference type="InterPro" id="IPR058240">
    <property type="entry name" value="rSAM_sf"/>
</dbReference>
<proteinExistence type="inferred from homology"/>
<dbReference type="GO" id="GO:0061798">
    <property type="term" value="F:GTP 3',8'-cyclase activity"/>
    <property type="evidence" value="ECO:0007669"/>
    <property type="project" value="UniProtKB-EC"/>
</dbReference>
<feature type="binding site" evidence="10">
    <location>
        <position position="77"/>
    </location>
    <ligand>
        <name>GTP</name>
        <dbReference type="ChEBI" id="CHEBI:37565"/>
    </ligand>
</feature>
<evidence type="ECO:0000256" key="1">
    <source>
        <dbReference type="ARBA" id="ARBA00022485"/>
    </source>
</evidence>
<evidence type="ECO:0000256" key="4">
    <source>
        <dbReference type="ARBA" id="ARBA00022741"/>
    </source>
</evidence>
<evidence type="ECO:0000256" key="3">
    <source>
        <dbReference type="ARBA" id="ARBA00022723"/>
    </source>
</evidence>
<dbReference type="Proteomes" id="UP001056336">
    <property type="component" value="Chromosome"/>
</dbReference>
<dbReference type="EC" id="4.1.99.22" evidence="10"/>
<feature type="binding site" evidence="10">
    <location>
        <position position="38"/>
    </location>
    <ligand>
        <name>[4Fe-4S] cluster</name>
        <dbReference type="ChEBI" id="CHEBI:49883"/>
        <label>1</label>
        <note>4Fe-4S-S-AdoMet</note>
    </ligand>
</feature>
<evidence type="ECO:0000256" key="7">
    <source>
        <dbReference type="ARBA" id="ARBA00023134"/>
    </source>
</evidence>
<reference evidence="12" key="1">
    <citation type="journal article" date="2018" name="Int. J. Syst. Evol. Microbiol.">
        <title>Jatrophihabitans telluris sp. nov., isolated from sediment soil of lava forest wetlands and the emended description of the genus Jatrophihabitans.</title>
        <authorList>
            <person name="Lee K.C."/>
            <person name="Suh M.K."/>
            <person name="Eom M.K."/>
            <person name="Kim K.K."/>
            <person name="Kim J.S."/>
            <person name="Kim D.S."/>
            <person name="Ko S.H."/>
            <person name="Shin Y.K."/>
            <person name="Lee J.S."/>
        </authorList>
    </citation>
    <scope>NUCLEOTIDE SEQUENCE</scope>
    <source>
        <strain evidence="12">N237</strain>
    </source>
</reference>
<dbReference type="InterPro" id="IPR013483">
    <property type="entry name" value="MoaA"/>
</dbReference>
<feature type="binding site" evidence="10">
    <location>
        <position position="108"/>
    </location>
    <ligand>
        <name>GTP</name>
        <dbReference type="ChEBI" id="CHEBI:37565"/>
    </ligand>
</feature>
<evidence type="ECO:0000256" key="8">
    <source>
        <dbReference type="ARBA" id="ARBA00023150"/>
    </source>
</evidence>
<dbReference type="Pfam" id="PF06463">
    <property type="entry name" value="Mob_synth_C"/>
    <property type="match status" value="1"/>
</dbReference>
<comment type="function">
    <text evidence="10">Catalyzes the cyclization of GTP to (8S)-3',8-cyclo-7,8-dihydroguanosine 5'-triphosphate.</text>
</comment>
<comment type="similarity">
    <text evidence="10">Belongs to the radical SAM superfamily. MoaA family.</text>
</comment>
<accession>A0ABY4R320</accession>
<feature type="binding site" evidence="10">
    <location>
        <position position="169"/>
    </location>
    <ligand>
        <name>GTP</name>
        <dbReference type="ChEBI" id="CHEBI:37565"/>
    </ligand>
</feature>
<feature type="binding site" evidence="10">
    <location>
        <position position="40"/>
    </location>
    <ligand>
        <name>S-adenosyl-L-methionine</name>
        <dbReference type="ChEBI" id="CHEBI:59789"/>
    </ligand>
</feature>
<keyword evidence="6 10" id="KW-0411">Iron-sulfur</keyword>
<comment type="cofactor">
    <cofactor evidence="10">
        <name>[4Fe-4S] cluster</name>
        <dbReference type="ChEBI" id="CHEBI:49883"/>
    </cofactor>
    <text evidence="10">Binds 2 [4Fe-4S] clusters. Binds 1 [4Fe-4S] cluster coordinated with 3 cysteines and an exchangeable S-adenosyl-L-methionine and 1 [4Fe-4S] cluster coordinated with 3 cysteines and the GTP-derived substrate.</text>
</comment>
<feature type="binding site" evidence="10">
    <location>
        <position position="278"/>
    </location>
    <ligand>
        <name>[4Fe-4S] cluster</name>
        <dbReference type="ChEBI" id="CHEBI:49883"/>
        <label>2</label>
        <note>4Fe-4S-substrate</note>
    </ligand>
</feature>
<organism evidence="12 13">
    <name type="scientific">Jatrophihabitans telluris</name>
    <dbReference type="NCBI Taxonomy" id="2038343"/>
    <lineage>
        <taxon>Bacteria</taxon>
        <taxon>Bacillati</taxon>
        <taxon>Actinomycetota</taxon>
        <taxon>Actinomycetes</taxon>
        <taxon>Jatrophihabitantales</taxon>
        <taxon>Jatrophihabitantaceae</taxon>
        <taxon>Jatrophihabitans</taxon>
    </lineage>
</organism>
<dbReference type="PANTHER" id="PTHR22960">
    <property type="entry name" value="MOLYBDOPTERIN COFACTOR SYNTHESIS PROTEIN A"/>
    <property type="match status" value="1"/>
</dbReference>
<dbReference type="PROSITE" id="PS51918">
    <property type="entry name" value="RADICAL_SAM"/>
    <property type="match status" value="1"/>
</dbReference>
<evidence type="ECO:0000259" key="11">
    <source>
        <dbReference type="PROSITE" id="PS51918"/>
    </source>
</evidence>
<feature type="binding site" evidence="10">
    <location>
        <position position="34"/>
    </location>
    <ligand>
        <name>[4Fe-4S] cluster</name>
        <dbReference type="ChEBI" id="CHEBI:49883"/>
        <label>1</label>
        <note>4Fe-4S-S-AdoMet</note>
    </ligand>
</feature>
<keyword evidence="1 10" id="KW-0004">4Fe-4S</keyword>
<dbReference type="InterPro" id="IPR010505">
    <property type="entry name" value="MoaA_twitch"/>
</dbReference>
<dbReference type="SUPFAM" id="SSF102114">
    <property type="entry name" value="Radical SAM enzymes"/>
    <property type="match status" value="1"/>
</dbReference>
<evidence type="ECO:0000256" key="2">
    <source>
        <dbReference type="ARBA" id="ARBA00022691"/>
    </source>
</evidence>
<dbReference type="HAMAP" id="MF_01225_B">
    <property type="entry name" value="MoaA_B"/>
    <property type="match status" value="1"/>
</dbReference>
<dbReference type="InterPro" id="IPR013785">
    <property type="entry name" value="Aldolase_TIM"/>
</dbReference>
<dbReference type="SFLD" id="SFLDG01067">
    <property type="entry name" value="SPASM/twitch_domain_containing"/>
    <property type="match status" value="1"/>
</dbReference>
<keyword evidence="13" id="KW-1185">Reference proteome</keyword>
<protein>
    <recommendedName>
        <fullName evidence="10">GTP 3',8-cyclase</fullName>
        <ecNumber evidence="10">4.1.99.22</ecNumber>
    </recommendedName>
    <alternativeName>
        <fullName evidence="10">Molybdenum cofactor biosynthesis protein A</fullName>
    </alternativeName>
</protein>
<evidence type="ECO:0000256" key="6">
    <source>
        <dbReference type="ARBA" id="ARBA00023014"/>
    </source>
</evidence>
<evidence type="ECO:0000256" key="9">
    <source>
        <dbReference type="ARBA" id="ARBA00023239"/>
    </source>
</evidence>
<dbReference type="SFLD" id="SFLDG01383">
    <property type="entry name" value="cyclic_pyranopterin_phosphate"/>
    <property type="match status" value="1"/>
</dbReference>
<name>A0ABY4R320_9ACTN</name>
<feature type="binding site" evidence="10">
    <location>
        <position position="41"/>
    </location>
    <ligand>
        <name>[4Fe-4S] cluster</name>
        <dbReference type="ChEBI" id="CHEBI:49883"/>
        <label>1</label>
        <note>4Fe-4S-S-AdoMet</note>
    </ligand>
</feature>
<keyword evidence="4 10" id="KW-0547">Nucleotide-binding</keyword>